<dbReference type="OrthoDB" id="4424536at2"/>
<name>S4XC88_9CORY</name>
<accession>S4XC88</accession>
<dbReference type="InterPro" id="IPR024495">
    <property type="entry name" value="DUF2771"/>
</dbReference>
<dbReference type="STRING" id="1200352.A606_02790"/>
<dbReference type="KEGG" id="cter:A606_02790"/>
<evidence type="ECO:0008006" key="5">
    <source>
        <dbReference type="Google" id="ProtNLM"/>
    </source>
</evidence>
<dbReference type="PATRIC" id="fig|1200352.3.peg.560"/>
<evidence type="ECO:0000256" key="2">
    <source>
        <dbReference type="SAM" id="Phobius"/>
    </source>
</evidence>
<keyword evidence="2" id="KW-0812">Transmembrane</keyword>
<evidence type="ECO:0000313" key="4">
    <source>
        <dbReference type="Proteomes" id="UP000014809"/>
    </source>
</evidence>
<dbReference type="eggNOG" id="ENOG5033EZJ">
    <property type="taxonomic scope" value="Bacteria"/>
</dbReference>
<keyword evidence="2" id="KW-1133">Transmembrane helix</keyword>
<dbReference type="Pfam" id="PF10969">
    <property type="entry name" value="DUF2771"/>
    <property type="match status" value="1"/>
</dbReference>
<dbReference type="Proteomes" id="UP000014809">
    <property type="component" value="Chromosome"/>
</dbReference>
<feature type="transmembrane region" description="Helical" evidence="2">
    <location>
        <begin position="31"/>
        <end position="51"/>
    </location>
</feature>
<organism evidence="3 4">
    <name type="scientific">Corynebacterium terpenotabidum Y-11</name>
    <dbReference type="NCBI Taxonomy" id="1200352"/>
    <lineage>
        <taxon>Bacteria</taxon>
        <taxon>Bacillati</taxon>
        <taxon>Actinomycetota</taxon>
        <taxon>Actinomycetes</taxon>
        <taxon>Mycobacteriales</taxon>
        <taxon>Corynebacteriaceae</taxon>
        <taxon>Corynebacterium</taxon>
    </lineage>
</organism>
<proteinExistence type="predicted"/>
<protein>
    <recommendedName>
        <fullName evidence="5">DUF2771 domain-containing protein</fullName>
    </recommendedName>
</protein>
<dbReference type="EMBL" id="CP003696">
    <property type="protein sequence ID" value="AGP30211.1"/>
    <property type="molecule type" value="Genomic_DNA"/>
</dbReference>
<keyword evidence="4" id="KW-1185">Reference proteome</keyword>
<feature type="region of interest" description="Disordered" evidence="1">
    <location>
        <begin position="1"/>
        <end position="21"/>
    </location>
</feature>
<reference evidence="3 4" key="1">
    <citation type="submission" date="2012-06" db="EMBL/GenBank/DDBJ databases">
        <title>Complete genome sequence of Corynebacterium terpenotabidum Y-11 (=DSM 44721).</title>
        <authorList>
            <person name="Ruckert C."/>
            <person name="Albersmeier A."/>
            <person name="Al-Dilaimi A."/>
            <person name="Szczepanowski R."/>
            <person name="Kalinowski J."/>
        </authorList>
    </citation>
    <scope>NUCLEOTIDE SEQUENCE [LARGE SCALE GENOMIC DNA]</scope>
    <source>
        <strain evidence="3 4">Y-11</strain>
    </source>
</reference>
<evidence type="ECO:0000313" key="3">
    <source>
        <dbReference type="EMBL" id="AGP30211.1"/>
    </source>
</evidence>
<keyword evidence="2" id="KW-0472">Membrane</keyword>
<dbReference type="RefSeq" id="WP_020440575.1">
    <property type="nucleotide sequence ID" value="NC_021663.1"/>
</dbReference>
<dbReference type="AlphaFoldDB" id="S4XC88"/>
<evidence type="ECO:0000256" key="1">
    <source>
        <dbReference type="SAM" id="MobiDB-lite"/>
    </source>
</evidence>
<sequence length="196" mass="21262">MSDEHAEATTATAAKASTKKQRRKAAQRTQLFTFLGIVVLVVAVAGIVLGYQKWQDSRGQTAPQDLRVTVVTADGEVELAPYSVCSFDDADCAGDASSLVDFPSDGEITLRLPSEIYNHDWNLVQIFDDPAANTENTYTANEMTEITLQGSSELEDEDGNHPRLTVVEIQSLLIDSSGEEEEPVAAVWSISPEDLA</sequence>
<dbReference type="HOGENOM" id="CLU_111048_0_0_11"/>
<gene>
    <name evidence="3" type="ORF">A606_02790</name>
</gene>